<comment type="caution">
    <text evidence="2">The sequence shown here is derived from an EMBL/GenBank/DDBJ whole genome shotgun (WGS) entry which is preliminary data.</text>
</comment>
<protein>
    <recommendedName>
        <fullName evidence="4">Integral membrane protein</fullName>
    </recommendedName>
</protein>
<evidence type="ECO:0000256" key="1">
    <source>
        <dbReference type="SAM" id="Phobius"/>
    </source>
</evidence>
<dbReference type="RefSeq" id="WP_222685815.1">
    <property type="nucleotide sequence ID" value="NZ_JABUBU010000022.1"/>
</dbReference>
<sequence>MTGSETPKFTRRGDVIGPLAAIAAVLGMLVLGFFAAMCAAGFAPDLAPGYAVPSDLRRHAELPPPPTGYWVTWCAPPLVVAAVAGATMLCAGRIRWVAFVAALTFLVGYLPFAFFVVSLDIGGFAPT</sequence>
<keyword evidence="3" id="KW-1185">Reference proteome</keyword>
<keyword evidence="1" id="KW-0472">Membrane</keyword>
<reference evidence="2 3" key="1">
    <citation type="submission" date="2020-06" db="EMBL/GenBank/DDBJ databases">
        <title>Taxonomy, biology and ecology of Rhodococcus bacteria occurring in California pistachio and other woody hosts as revealed by genome sequence analyses.</title>
        <authorList>
            <person name="Gai Y."/>
            <person name="Riely B."/>
        </authorList>
    </citation>
    <scope>NUCLEOTIDE SEQUENCE [LARGE SCALE GENOMIC DNA]</scope>
    <source>
        <strain evidence="2 3">BP-281</strain>
    </source>
</reference>
<organism evidence="2 3">
    <name type="scientific">Rhodococcoides corynebacterioides</name>
    <dbReference type="NCBI Taxonomy" id="53972"/>
    <lineage>
        <taxon>Bacteria</taxon>
        <taxon>Bacillati</taxon>
        <taxon>Actinomycetota</taxon>
        <taxon>Actinomycetes</taxon>
        <taxon>Mycobacteriales</taxon>
        <taxon>Nocardiaceae</taxon>
        <taxon>Rhodococcoides</taxon>
    </lineage>
</organism>
<evidence type="ECO:0000313" key="3">
    <source>
        <dbReference type="Proteomes" id="UP000825228"/>
    </source>
</evidence>
<evidence type="ECO:0008006" key="4">
    <source>
        <dbReference type="Google" id="ProtNLM"/>
    </source>
</evidence>
<dbReference type="EMBL" id="JABUBU010000022">
    <property type="protein sequence ID" value="MBY6368303.1"/>
    <property type="molecule type" value="Genomic_DNA"/>
</dbReference>
<gene>
    <name evidence="2" type="ORF">HQ603_16255</name>
</gene>
<feature type="transmembrane region" description="Helical" evidence="1">
    <location>
        <begin position="70"/>
        <end position="89"/>
    </location>
</feature>
<dbReference type="Proteomes" id="UP000825228">
    <property type="component" value="Unassembled WGS sequence"/>
</dbReference>
<evidence type="ECO:0000313" key="2">
    <source>
        <dbReference type="EMBL" id="MBY6368303.1"/>
    </source>
</evidence>
<feature type="transmembrane region" description="Helical" evidence="1">
    <location>
        <begin position="21"/>
        <end position="43"/>
    </location>
</feature>
<accession>A0ABS7P7E6</accession>
<name>A0ABS7P7E6_9NOCA</name>
<feature type="transmembrane region" description="Helical" evidence="1">
    <location>
        <begin position="96"/>
        <end position="117"/>
    </location>
</feature>
<keyword evidence="1" id="KW-0812">Transmembrane</keyword>
<keyword evidence="1" id="KW-1133">Transmembrane helix</keyword>
<proteinExistence type="predicted"/>